<protein>
    <submittedName>
        <fullName evidence="1">Uncharacterized protein</fullName>
    </submittedName>
</protein>
<reference evidence="2" key="1">
    <citation type="journal article" date="2024" name="Front. Bioeng. Biotechnol.">
        <title>Genome-scale model development and genomic sequencing of the oleaginous clade Lipomyces.</title>
        <authorList>
            <person name="Czajka J.J."/>
            <person name="Han Y."/>
            <person name="Kim J."/>
            <person name="Mondo S.J."/>
            <person name="Hofstad B.A."/>
            <person name="Robles A."/>
            <person name="Haridas S."/>
            <person name="Riley R."/>
            <person name="LaButti K."/>
            <person name="Pangilinan J."/>
            <person name="Andreopoulos W."/>
            <person name="Lipzen A."/>
            <person name="Yan J."/>
            <person name="Wang M."/>
            <person name="Ng V."/>
            <person name="Grigoriev I.V."/>
            <person name="Spatafora J.W."/>
            <person name="Magnuson J.K."/>
            <person name="Baker S.E."/>
            <person name="Pomraning K.R."/>
        </authorList>
    </citation>
    <scope>NUCLEOTIDE SEQUENCE [LARGE SCALE GENOMIC DNA]</scope>
    <source>
        <strain evidence="2">CBS 10300</strain>
    </source>
</reference>
<accession>A0ACC3TC20</accession>
<feature type="non-terminal residue" evidence="1">
    <location>
        <position position="109"/>
    </location>
</feature>
<evidence type="ECO:0000313" key="1">
    <source>
        <dbReference type="EMBL" id="KAK9318699.1"/>
    </source>
</evidence>
<feature type="non-terminal residue" evidence="1">
    <location>
        <position position="1"/>
    </location>
</feature>
<dbReference type="EMBL" id="MU970395">
    <property type="protein sequence ID" value="KAK9318699.1"/>
    <property type="molecule type" value="Genomic_DNA"/>
</dbReference>
<name>A0ACC3TC20_9ASCO</name>
<organism evidence="1 2">
    <name type="scientific">Lipomyces orientalis</name>
    <dbReference type="NCBI Taxonomy" id="1233043"/>
    <lineage>
        <taxon>Eukaryota</taxon>
        <taxon>Fungi</taxon>
        <taxon>Dikarya</taxon>
        <taxon>Ascomycota</taxon>
        <taxon>Saccharomycotina</taxon>
        <taxon>Lipomycetes</taxon>
        <taxon>Lipomycetales</taxon>
        <taxon>Lipomycetaceae</taxon>
        <taxon>Lipomyces</taxon>
    </lineage>
</organism>
<keyword evidence="2" id="KW-1185">Reference proteome</keyword>
<proteinExistence type="predicted"/>
<dbReference type="Proteomes" id="UP001489719">
    <property type="component" value="Unassembled WGS sequence"/>
</dbReference>
<sequence>TLCLMNLSLNPDAKFGGHETVWMLTAKSILSNSPIYLMSEMEKSRYYSVLVGNTADHSEGHPHGEESALLYLYNNEEKGNETIAFVRWRGQGYHFTADMQTENNTYFGD</sequence>
<evidence type="ECO:0000313" key="2">
    <source>
        <dbReference type="Proteomes" id="UP001489719"/>
    </source>
</evidence>
<comment type="caution">
    <text evidence="1">The sequence shown here is derived from an EMBL/GenBank/DDBJ whole genome shotgun (WGS) entry which is preliminary data.</text>
</comment>
<gene>
    <name evidence="1" type="ORF">V1517DRAFT_244352</name>
</gene>